<gene>
    <name evidence="1" type="ORF">AWT59_2767</name>
</gene>
<comment type="caution">
    <text evidence="1">The sequence shown here is derived from an EMBL/GenBank/DDBJ whole genome shotgun (WGS) entry which is preliminary data.</text>
</comment>
<accession>A0A139BQ45</accession>
<evidence type="ECO:0000313" key="2">
    <source>
        <dbReference type="Proteomes" id="UP000070578"/>
    </source>
</evidence>
<reference evidence="1 2" key="2">
    <citation type="submission" date="2016-03" db="EMBL/GenBank/DDBJ databases">
        <title>New uncultured bacterium of the family Gallionellaceae from acid mine drainage: description and reconstruction of genome based on metagenomic analysis of microbial community.</title>
        <authorList>
            <person name="Kadnikov V."/>
            <person name="Ivasenko D."/>
            <person name="Beletsky A."/>
            <person name="Mardanov A."/>
            <person name="Danilova E."/>
            <person name="Pimenov N."/>
            <person name="Karnachuk O."/>
            <person name="Ravin N."/>
        </authorList>
    </citation>
    <scope>NUCLEOTIDE SEQUENCE [LARGE SCALE GENOMIC DNA]</scope>
    <source>
        <strain evidence="1">ShG14-8</strain>
    </source>
</reference>
<dbReference type="Proteomes" id="UP000070578">
    <property type="component" value="Unassembled WGS sequence"/>
</dbReference>
<sequence>MVDGRDCKKNNYFQPTYFARYASCDSLNTDIIPAKPNNVNEL</sequence>
<dbReference type="AlphaFoldDB" id="A0A139BQ45"/>
<organism evidence="1 2">
    <name type="scientific">Candidatus Gallionella acididurans</name>
    <dbReference type="NCBI Taxonomy" id="1796491"/>
    <lineage>
        <taxon>Bacteria</taxon>
        <taxon>Pseudomonadati</taxon>
        <taxon>Pseudomonadota</taxon>
        <taxon>Betaproteobacteria</taxon>
        <taxon>Nitrosomonadales</taxon>
        <taxon>Gallionellaceae</taxon>
        <taxon>Gallionella</taxon>
    </lineage>
</organism>
<evidence type="ECO:0000313" key="1">
    <source>
        <dbReference type="EMBL" id="KXS31114.1"/>
    </source>
</evidence>
<protein>
    <submittedName>
        <fullName evidence="1">Uncharacterized protein</fullName>
    </submittedName>
</protein>
<reference evidence="1 2" key="1">
    <citation type="submission" date="2016-02" db="EMBL/GenBank/DDBJ databases">
        <authorList>
            <person name="Wen L."/>
            <person name="He K."/>
            <person name="Yang H."/>
        </authorList>
    </citation>
    <scope>NUCLEOTIDE SEQUENCE [LARGE SCALE GENOMIC DNA]</scope>
    <source>
        <strain evidence="1">ShG14-8</strain>
    </source>
</reference>
<proteinExistence type="predicted"/>
<name>A0A139BQ45_9PROT</name>
<dbReference type="EMBL" id="LSLI01000098">
    <property type="protein sequence ID" value="KXS31114.1"/>
    <property type="molecule type" value="Genomic_DNA"/>
</dbReference>